<proteinExistence type="predicted"/>
<name>A0A7S5RBH6_9CAUD</name>
<evidence type="ECO:0000313" key="1">
    <source>
        <dbReference type="EMBL" id="QIG68969.1"/>
    </source>
</evidence>
<gene>
    <name evidence="1" type="ORF">EVB73_033</name>
</gene>
<dbReference type="InterPro" id="IPR021695">
    <property type="entry name" value="Phage_KPP10_Orf10"/>
</dbReference>
<reference evidence="1" key="1">
    <citation type="submission" date="2020-01" db="EMBL/GenBank/DDBJ databases">
        <title>Patterns of diversity and host range of bacteriophage communities associated with bean-nodulatin bacteria.</title>
        <authorList>
            <person name="Vann Cauwenberghe J."/>
            <person name="Santamaria R.I."/>
            <person name="Bustos P."/>
            <person name="Juarez S."/>
            <person name="Gonzalez V."/>
        </authorList>
    </citation>
    <scope>NUCLEOTIDE SEQUENCE</scope>
</reference>
<dbReference type="NCBIfam" id="NF047581">
    <property type="entry name" value="gp105_phage_fam"/>
    <property type="match status" value="1"/>
</dbReference>
<evidence type="ECO:0000313" key="2">
    <source>
        <dbReference type="Proteomes" id="UP000649522"/>
    </source>
</evidence>
<sequence>MTQSSAYSMKNVAATVNGQPVIGFWDGDDAVQIAPLADVGTMMVGADGSSIFSQSANEGATITLRLQHTSPTHKLLMQQMALQRARGIRLTGFPVSVIDTDSQEGGATDQAFIQQAPTDSKGVNAQAREWVLVTGSWRPQASNA</sequence>
<dbReference type="Pfam" id="PF11681">
    <property type="entry name" value="Phage_Tube_PhiTE"/>
    <property type="match status" value="1"/>
</dbReference>
<dbReference type="EMBL" id="MN988501">
    <property type="protein sequence ID" value="QIG68969.1"/>
    <property type="molecule type" value="Genomic_DNA"/>
</dbReference>
<accession>A0A7S5RBH6</accession>
<protein>
    <submittedName>
        <fullName evidence="1">Putative structural protein</fullName>
    </submittedName>
</protein>
<dbReference type="Proteomes" id="UP000649522">
    <property type="component" value="Segment"/>
</dbReference>
<organism evidence="1 2">
    <name type="scientific">Rhizobium phage RHph_Y3_43</name>
    <dbReference type="NCBI Taxonomy" id="2509778"/>
    <lineage>
        <taxon>Viruses</taxon>
        <taxon>Duplodnaviria</taxon>
        <taxon>Heunggongvirae</taxon>
        <taxon>Uroviricota</taxon>
        <taxon>Caudoviricetes</taxon>
        <taxon>Kleczkowskavirus</taxon>
        <taxon>Kleczkowskavirus RHEph4</taxon>
    </lineage>
</organism>